<feature type="domain" description="SAICAR synthetase/ADE2 N-terminal" evidence="12">
    <location>
        <begin position="3"/>
        <end position="220"/>
    </location>
</feature>
<protein>
    <recommendedName>
        <fullName evidence="4 11">Phosphoribosylaminoimidazole-succinocarboxamide synthase</fullName>
        <ecNumber evidence="3 11">6.3.2.6</ecNumber>
    </recommendedName>
    <alternativeName>
        <fullName evidence="9 11">SAICAR synthetase</fullName>
    </alternativeName>
</protein>
<evidence type="ECO:0000256" key="10">
    <source>
        <dbReference type="ARBA" id="ARBA00048475"/>
    </source>
</evidence>
<evidence type="ECO:0000256" key="11">
    <source>
        <dbReference type="HAMAP-Rule" id="MF_00137"/>
    </source>
</evidence>
<evidence type="ECO:0000256" key="7">
    <source>
        <dbReference type="ARBA" id="ARBA00022755"/>
    </source>
</evidence>
<dbReference type="AlphaFoldDB" id="A0A4P7AIP1"/>
<evidence type="ECO:0000256" key="1">
    <source>
        <dbReference type="ARBA" id="ARBA00004672"/>
    </source>
</evidence>
<comment type="similarity">
    <text evidence="2 11">Belongs to the SAICAR synthetase family.</text>
</comment>
<comment type="pathway">
    <text evidence="1 11">Purine metabolism; IMP biosynthesis via de novo pathway; 5-amino-1-(5-phospho-D-ribosyl)imidazole-4-carboxamide from 5-amino-1-(5-phospho-D-ribosyl)imidazole-4-carboxylate: step 1/2.</text>
</comment>
<dbReference type="CDD" id="cd01415">
    <property type="entry name" value="SAICAR_synt_PurC"/>
    <property type="match status" value="1"/>
</dbReference>
<evidence type="ECO:0000256" key="5">
    <source>
        <dbReference type="ARBA" id="ARBA00022598"/>
    </source>
</evidence>
<keyword evidence="6 11" id="KW-0547">Nucleotide-binding</keyword>
<dbReference type="Gene3D" id="3.30.200.20">
    <property type="entry name" value="Phosphorylase Kinase, domain 1"/>
    <property type="match status" value="1"/>
</dbReference>
<dbReference type="Gene3D" id="3.30.470.20">
    <property type="entry name" value="ATP-grasp fold, B domain"/>
    <property type="match status" value="1"/>
</dbReference>
<dbReference type="PANTHER" id="PTHR43599:SF3">
    <property type="entry name" value="SI:DKEY-6E2.2"/>
    <property type="match status" value="1"/>
</dbReference>
<dbReference type="Proteomes" id="UP000294309">
    <property type="component" value="Chromosome"/>
</dbReference>
<sequence length="234" mass="27041">MNKLYEGKSKICYSTESKNELQIFFKNDVTAFNSLKKATYESKGVLTAKISNIIFKYLKNNGINTHLIKVLDDQNVLVKKLEMFRIEIIIRNIAAGSIVKRLGIEQATVFERPIFEICYKNDEFSDPLINDDHCVVLGLSSQEQLNEIKKITHKINKLLLDLFKKVDIKVVDFKIELGLDADNNICLGDEISPDTCRFWDKNNRKLDKDCFREDLEDITAIYLIILEKLESLNI</sequence>
<evidence type="ECO:0000256" key="6">
    <source>
        <dbReference type="ARBA" id="ARBA00022741"/>
    </source>
</evidence>
<dbReference type="InterPro" id="IPR028923">
    <property type="entry name" value="SAICAR_synt/ADE2_N"/>
</dbReference>
<keyword evidence="14" id="KW-1185">Reference proteome</keyword>
<dbReference type="EC" id="6.3.2.6" evidence="3 11"/>
<evidence type="ECO:0000256" key="9">
    <source>
        <dbReference type="ARBA" id="ARBA00030409"/>
    </source>
</evidence>
<evidence type="ECO:0000259" key="12">
    <source>
        <dbReference type="Pfam" id="PF01259"/>
    </source>
</evidence>
<dbReference type="Pfam" id="PF01259">
    <property type="entry name" value="SAICAR_synt"/>
    <property type="match status" value="1"/>
</dbReference>
<dbReference type="GO" id="GO:0005524">
    <property type="term" value="F:ATP binding"/>
    <property type="evidence" value="ECO:0007669"/>
    <property type="project" value="UniProtKB-KW"/>
</dbReference>
<evidence type="ECO:0000256" key="3">
    <source>
        <dbReference type="ARBA" id="ARBA00012217"/>
    </source>
</evidence>
<dbReference type="PROSITE" id="PS01057">
    <property type="entry name" value="SAICAR_SYNTHETASE_1"/>
    <property type="match status" value="1"/>
</dbReference>
<dbReference type="InterPro" id="IPR001636">
    <property type="entry name" value="SAICAR_synth"/>
</dbReference>
<dbReference type="KEGG" id="sgq:SGLAD_v1c08520"/>
<dbReference type="GO" id="GO:0004639">
    <property type="term" value="F:phosphoribosylaminoimidazolesuccinocarboxamide synthase activity"/>
    <property type="evidence" value="ECO:0007669"/>
    <property type="project" value="UniProtKB-UniRule"/>
</dbReference>
<evidence type="ECO:0000256" key="2">
    <source>
        <dbReference type="ARBA" id="ARBA00010190"/>
    </source>
</evidence>
<accession>A0A4P7AIP1</accession>
<dbReference type="SUPFAM" id="SSF56104">
    <property type="entry name" value="SAICAR synthase-like"/>
    <property type="match status" value="1"/>
</dbReference>
<proteinExistence type="inferred from homology"/>
<dbReference type="NCBIfam" id="TIGR00081">
    <property type="entry name" value="purC"/>
    <property type="match status" value="1"/>
</dbReference>
<gene>
    <name evidence="11 13" type="primary">purC</name>
    <name evidence="13" type="ORF">SGLAD_v1c08520</name>
</gene>
<comment type="catalytic activity">
    <reaction evidence="10 11">
        <text>5-amino-1-(5-phospho-D-ribosyl)imidazole-4-carboxylate + L-aspartate + ATP = (2S)-2-[5-amino-1-(5-phospho-beta-D-ribosyl)imidazole-4-carboxamido]succinate + ADP + phosphate + 2 H(+)</text>
        <dbReference type="Rhea" id="RHEA:22628"/>
        <dbReference type="ChEBI" id="CHEBI:15378"/>
        <dbReference type="ChEBI" id="CHEBI:29991"/>
        <dbReference type="ChEBI" id="CHEBI:30616"/>
        <dbReference type="ChEBI" id="CHEBI:43474"/>
        <dbReference type="ChEBI" id="CHEBI:58443"/>
        <dbReference type="ChEBI" id="CHEBI:77657"/>
        <dbReference type="ChEBI" id="CHEBI:456216"/>
        <dbReference type="EC" id="6.3.2.6"/>
    </reaction>
</comment>
<dbReference type="RefSeq" id="WP_134298000.1">
    <property type="nucleotide sequence ID" value="NZ_CP038013.1"/>
</dbReference>
<dbReference type="OrthoDB" id="9801549at2"/>
<dbReference type="EMBL" id="CP038013">
    <property type="protein sequence ID" value="QBQ08051.1"/>
    <property type="molecule type" value="Genomic_DNA"/>
</dbReference>
<name>A0A4P7AIP1_9MOLU</name>
<dbReference type="InterPro" id="IPR033934">
    <property type="entry name" value="SAICAR_synt_PurC"/>
</dbReference>
<dbReference type="FunFam" id="3.30.470.20:FF:000006">
    <property type="entry name" value="Phosphoribosylaminoimidazole-succinocarboxamide synthase"/>
    <property type="match status" value="1"/>
</dbReference>
<keyword evidence="8 11" id="KW-0067">ATP-binding</keyword>
<keyword evidence="7 11" id="KW-0658">Purine biosynthesis</keyword>
<dbReference type="InterPro" id="IPR018236">
    <property type="entry name" value="SAICAR_synthetase_CS"/>
</dbReference>
<dbReference type="HAMAP" id="MF_00137">
    <property type="entry name" value="SAICAR_synth"/>
    <property type="match status" value="1"/>
</dbReference>
<evidence type="ECO:0000256" key="4">
    <source>
        <dbReference type="ARBA" id="ARBA00016460"/>
    </source>
</evidence>
<evidence type="ECO:0000313" key="13">
    <source>
        <dbReference type="EMBL" id="QBQ08051.1"/>
    </source>
</evidence>
<dbReference type="UniPathway" id="UPA00074">
    <property type="reaction ID" value="UER00131"/>
</dbReference>
<dbReference type="InterPro" id="IPR050089">
    <property type="entry name" value="SAICAR_synthetase"/>
</dbReference>
<evidence type="ECO:0000313" key="14">
    <source>
        <dbReference type="Proteomes" id="UP000294309"/>
    </source>
</evidence>
<dbReference type="GO" id="GO:0009236">
    <property type="term" value="P:cobalamin biosynthetic process"/>
    <property type="evidence" value="ECO:0007669"/>
    <property type="project" value="InterPro"/>
</dbReference>
<organism evidence="13 14">
    <name type="scientific">Spiroplasma gladiatoris</name>
    <dbReference type="NCBI Taxonomy" id="2143"/>
    <lineage>
        <taxon>Bacteria</taxon>
        <taxon>Bacillati</taxon>
        <taxon>Mycoplasmatota</taxon>
        <taxon>Mollicutes</taxon>
        <taxon>Entomoplasmatales</taxon>
        <taxon>Spiroplasmataceae</taxon>
        <taxon>Spiroplasma</taxon>
    </lineage>
</organism>
<evidence type="ECO:0000256" key="8">
    <source>
        <dbReference type="ARBA" id="ARBA00022840"/>
    </source>
</evidence>
<dbReference type="GO" id="GO:0006189">
    <property type="term" value="P:'de novo' IMP biosynthetic process"/>
    <property type="evidence" value="ECO:0007669"/>
    <property type="project" value="UniProtKB-UniRule"/>
</dbReference>
<keyword evidence="5 11" id="KW-0436">Ligase</keyword>
<dbReference type="PANTHER" id="PTHR43599">
    <property type="entry name" value="MULTIFUNCTIONAL PROTEIN ADE2"/>
    <property type="match status" value="1"/>
</dbReference>
<reference evidence="13 14" key="1">
    <citation type="submission" date="2019-03" db="EMBL/GenBank/DDBJ databases">
        <title>Complete genome sequence of Spiroplasma gladiatoris TG-1 (DSM 22552).</title>
        <authorList>
            <person name="Lin Y.-C."/>
            <person name="Chou L."/>
            <person name="Kuo C.-H."/>
        </authorList>
    </citation>
    <scope>NUCLEOTIDE SEQUENCE [LARGE SCALE GENOMIC DNA]</scope>
    <source>
        <strain evidence="13 14">TG-1</strain>
    </source>
</reference>